<feature type="region of interest" description="Disordered" evidence="1">
    <location>
        <begin position="114"/>
        <end position="136"/>
    </location>
</feature>
<proteinExistence type="predicted"/>
<keyword evidence="2" id="KW-0472">Membrane</keyword>
<evidence type="ECO:0000313" key="6">
    <source>
        <dbReference type="Proteomes" id="UP000467379"/>
    </source>
</evidence>
<keyword evidence="6" id="KW-1185">Reference proteome</keyword>
<dbReference type="Proteomes" id="UP000192441">
    <property type="component" value="Unassembled WGS sequence"/>
</dbReference>
<dbReference type="EMBL" id="AP022607">
    <property type="protein sequence ID" value="BBZ15049.1"/>
    <property type="molecule type" value="Genomic_DNA"/>
</dbReference>
<protein>
    <submittedName>
        <fullName evidence="4">Uncharacterized protein</fullName>
    </submittedName>
</protein>
<dbReference type="RefSeq" id="WP_139799757.1">
    <property type="nucleotide sequence ID" value="NZ_AP022607.1"/>
</dbReference>
<evidence type="ECO:0000256" key="1">
    <source>
        <dbReference type="SAM" id="MobiDB-lite"/>
    </source>
</evidence>
<feature type="transmembrane region" description="Helical" evidence="2">
    <location>
        <begin position="24"/>
        <end position="43"/>
    </location>
</feature>
<evidence type="ECO:0000313" key="5">
    <source>
        <dbReference type="Proteomes" id="UP000192441"/>
    </source>
</evidence>
<keyword evidence="3" id="KW-0614">Plasmid</keyword>
<dbReference type="AlphaFoldDB" id="A0A7I7WBS9"/>
<feature type="transmembrane region" description="Helical" evidence="2">
    <location>
        <begin position="55"/>
        <end position="73"/>
    </location>
</feature>
<sequence length="264" mass="28869">MLPPIDLVIMQAAGSAQAHPKPSWTEPLLIAGMAVIGVGFVATDRVEDRRAQRRIYWAAWTLAGVLFAVALAFRGWAVMVAAFALAVFAALVYAYFLTGYLKIGRRIVAFSNRNTRPDPPRDGSTAQPPRIRDRDAYPGDIPASRVWWVIALLMAGLAVGVVLGGWTAWQPFAFAAFLVVLGAICGIDDATRRLPVVRGQYVQGFIAMVCSIPAFGLPALAYGLGYLIGRRRPMGRGRHDAAARHYCDLDGRRRDSEATNRDDR</sequence>
<evidence type="ECO:0000313" key="4">
    <source>
        <dbReference type="EMBL" id="ORA29872.1"/>
    </source>
</evidence>
<dbReference type="Proteomes" id="UP000467379">
    <property type="component" value="Plasmid pJCM12687"/>
</dbReference>
<evidence type="ECO:0000256" key="2">
    <source>
        <dbReference type="SAM" id="Phobius"/>
    </source>
</evidence>
<feature type="transmembrane region" description="Helical" evidence="2">
    <location>
        <begin position="146"/>
        <end position="166"/>
    </location>
</feature>
<reference evidence="3 6" key="2">
    <citation type="journal article" date="2019" name="Emerg. Microbes Infect.">
        <title>Comprehensive subspecies identification of 175 nontuberculous mycobacteria species based on 7547 genomic profiles.</title>
        <authorList>
            <person name="Matsumoto Y."/>
            <person name="Kinjo T."/>
            <person name="Motooka D."/>
            <person name="Nabeya D."/>
            <person name="Jung N."/>
            <person name="Uechi K."/>
            <person name="Horii T."/>
            <person name="Iida T."/>
            <person name="Fujita J."/>
            <person name="Nakamura S."/>
        </authorList>
    </citation>
    <scope>NUCLEOTIDE SEQUENCE [LARGE SCALE GENOMIC DNA]</scope>
    <source>
        <strain evidence="3 6">JCM 12687</strain>
        <plasmid evidence="3">pJCM12687</plasmid>
    </source>
</reference>
<evidence type="ECO:0000313" key="3">
    <source>
        <dbReference type="EMBL" id="BBZ15049.1"/>
    </source>
</evidence>
<keyword evidence="2" id="KW-0812">Transmembrane</keyword>
<feature type="transmembrane region" description="Helical" evidence="2">
    <location>
        <begin position="79"/>
        <end position="97"/>
    </location>
</feature>
<reference evidence="3" key="3">
    <citation type="submission" date="2020-02" db="EMBL/GenBank/DDBJ databases">
        <authorList>
            <person name="Matsumoto Y."/>
            <person name="Kinjo T."/>
            <person name="Motooka D."/>
            <person name="Nabeya D."/>
            <person name="Jung N."/>
            <person name="Uechi K."/>
            <person name="Horii T."/>
            <person name="Iida T."/>
            <person name="Fujita J."/>
            <person name="Nakamura S."/>
        </authorList>
    </citation>
    <scope>NUCLEOTIDE SEQUENCE</scope>
    <source>
        <strain evidence="3">JCM 12687</strain>
        <plasmid evidence="3">pJCM12687</plasmid>
    </source>
</reference>
<reference evidence="4 5" key="1">
    <citation type="submission" date="2016-12" db="EMBL/GenBank/DDBJ databases">
        <title>The new phylogeny of genus Mycobacterium.</title>
        <authorList>
            <person name="Tortoli E."/>
            <person name="Trovato A."/>
            <person name="Cirillo D.M."/>
        </authorList>
    </citation>
    <scope>NUCLEOTIDE SEQUENCE [LARGE SCALE GENOMIC DNA]</scope>
    <source>
        <strain evidence="4 5">DSM 44624</strain>
    </source>
</reference>
<keyword evidence="2" id="KW-1133">Transmembrane helix</keyword>
<dbReference type="OrthoDB" id="4764216at2"/>
<accession>A0A7I7WBS9</accession>
<organism evidence="4 5">
    <name type="scientific">Mycobacterium branderi</name>
    <dbReference type="NCBI Taxonomy" id="43348"/>
    <lineage>
        <taxon>Bacteria</taxon>
        <taxon>Bacillati</taxon>
        <taxon>Actinomycetota</taxon>
        <taxon>Actinomycetes</taxon>
        <taxon>Mycobacteriales</taxon>
        <taxon>Mycobacteriaceae</taxon>
        <taxon>Mycobacterium</taxon>
    </lineage>
</organism>
<feature type="transmembrane region" description="Helical" evidence="2">
    <location>
        <begin position="202"/>
        <end position="228"/>
    </location>
</feature>
<gene>
    <name evidence="4" type="ORF">BST20_27875</name>
    <name evidence="3" type="ORF">MBRA_52440</name>
</gene>
<geneLocation type="plasmid" evidence="3 6">
    <name>pJCM12687</name>
</geneLocation>
<name>A0A7I7WBS9_9MYCO</name>
<dbReference type="EMBL" id="MVHM01000034">
    <property type="protein sequence ID" value="ORA29872.1"/>
    <property type="molecule type" value="Genomic_DNA"/>
</dbReference>